<organism evidence="3 4">
    <name type="scientific">Chlorocebus sabaeus</name>
    <name type="common">Green monkey</name>
    <name type="synonym">Simia sabaea</name>
    <dbReference type="NCBI Taxonomy" id="60711"/>
    <lineage>
        <taxon>Eukaryota</taxon>
        <taxon>Metazoa</taxon>
        <taxon>Chordata</taxon>
        <taxon>Craniata</taxon>
        <taxon>Vertebrata</taxon>
        <taxon>Euteleostomi</taxon>
        <taxon>Mammalia</taxon>
        <taxon>Eutheria</taxon>
        <taxon>Euarchontoglires</taxon>
        <taxon>Primates</taxon>
        <taxon>Haplorrhini</taxon>
        <taxon>Catarrhini</taxon>
        <taxon>Cercopithecidae</taxon>
        <taxon>Cercopithecinae</taxon>
        <taxon>Chlorocebus</taxon>
    </lineage>
</organism>
<reference evidence="3 4" key="1">
    <citation type="submission" date="2014-03" db="EMBL/GenBank/DDBJ databases">
        <authorList>
            <person name="Warren W."/>
            <person name="Wilson R.K."/>
        </authorList>
    </citation>
    <scope>NUCLEOTIDE SEQUENCE</scope>
</reference>
<proteinExistence type="predicted"/>
<evidence type="ECO:0000256" key="2">
    <source>
        <dbReference type="SAM" id="Phobius"/>
    </source>
</evidence>
<accession>A0A0D9RKX3</accession>
<dbReference type="AlphaFoldDB" id="A0A0D9RKX3"/>
<keyword evidence="4" id="KW-1185">Reference proteome</keyword>
<evidence type="ECO:0000256" key="1">
    <source>
        <dbReference type="SAM" id="MobiDB-lite"/>
    </source>
</evidence>
<keyword evidence="2" id="KW-0812">Transmembrane</keyword>
<sequence>MQSPAGNASRGLPGGPPSTVASGAGRCESGALMHSFGIFLQGLLGVVAFSTLMRMIDRLGRSQRLFILRLEYMGLVLEARGIFPMWINLTFEPVLKDEETFAHEGVTDAELAHLL</sequence>
<feature type="transmembrane region" description="Helical" evidence="2">
    <location>
        <begin position="65"/>
        <end position="87"/>
    </location>
</feature>
<reference evidence="3" key="3">
    <citation type="submission" date="2025-09" db="UniProtKB">
        <authorList>
            <consortium name="Ensembl"/>
        </authorList>
    </citation>
    <scope>IDENTIFICATION</scope>
</reference>
<dbReference type="Bgee" id="ENSCSAG00000013086">
    <property type="expression patterns" value="Expressed in liver and 5 other cell types or tissues"/>
</dbReference>
<feature type="transmembrane region" description="Helical" evidence="2">
    <location>
        <begin position="31"/>
        <end position="53"/>
    </location>
</feature>
<dbReference type="Ensembl" id="ENSCSAT00000011179.1">
    <property type="protein sequence ID" value="ENSCSAP00000009262.1"/>
    <property type="gene ID" value="ENSCSAG00000013086.1"/>
</dbReference>
<name>A0A0D9RKX3_CHLSB</name>
<protein>
    <submittedName>
        <fullName evidence="3">Uncharacterized protein</fullName>
    </submittedName>
</protein>
<evidence type="ECO:0000313" key="3">
    <source>
        <dbReference type="Ensembl" id="ENSCSAP00000009262.1"/>
    </source>
</evidence>
<feature type="region of interest" description="Disordered" evidence="1">
    <location>
        <begin position="1"/>
        <end position="23"/>
    </location>
</feature>
<keyword evidence="2" id="KW-0472">Membrane</keyword>
<evidence type="ECO:0000313" key="4">
    <source>
        <dbReference type="Proteomes" id="UP000029965"/>
    </source>
</evidence>
<reference evidence="3" key="2">
    <citation type="submission" date="2025-08" db="UniProtKB">
        <authorList>
            <consortium name="Ensembl"/>
        </authorList>
    </citation>
    <scope>IDENTIFICATION</scope>
</reference>
<keyword evidence="2" id="KW-1133">Transmembrane helix</keyword>
<dbReference type="EMBL" id="AQIB01131969">
    <property type="status" value="NOT_ANNOTATED_CDS"/>
    <property type="molecule type" value="Genomic_DNA"/>
</dbReference>
<dbReference type="STRING" id="60711.ENSCSAP00000009262"/>
<dbReference type="Proteomes" id="UP000029965">
    <property type="component" value="Chromosome 22"/>
</dbReference>